<keyword evidence="11 20" id="KW-0808">Transferase</keyword>
<evidence type="ECO:0000256" key="16">
    <source>
        <dbReference type="ARBA" id="ARBA00029570"/>
    </source>
</evidence>
<comment type="pathway">
    <text evidence="6">Cofactor biosynthesis; adenosylcobalamin biosynthesis; adenosylcobalamin from cob(II)yrinate a,c-diamide: step 5/7.</text>
</comment>
<evidence type="ECO:0000256" key="11">
    <source>
        <dbReference type="ARBA" id="ARBA00022679"/>
    </source>
</evidence>
<evidence type="ECO:0000256" key="12">
    <source>
        <dbReference type="ARBA" id="ARBA00022741"/>
    </source>
</evidence>
<dbReference type="UniPathway" id="UPA00148">
    <property type="reaction ID" value="UER00236"/>
</dbReference>
<dbReference type="Gene3D" id="3.40.50.300">
    <property type="entry name" value="P-loop containing nucleotide triphosphate hydrolases"/>
    <property type="match status" value="1"/>
</dbReference>
<evidence type="ECO:0000256" key="18">
    <source>
        <dbReference type="PIRSR" id="PIRSR006135-1"/>
    </source>
</evidence>
<keyword evidence="12 19" id="KW-0547">Nucleotide-binding</keyword>
<evidence type="ECO:0000256" key="3">
    <source>
        <dbReference type="ARBA" id="ARBA00001522"/>
    </source>
</evidence>
<dbReference type="RefSeq" id="WP_186835257.1">
    <property type="nucleotide sequence ID" value="NZ_JACOOQ010000014.1"/>
</dbReference>
<evidence type="ECO:0000256" key="5">
    <source>
        <dbReference type="ARBA" id="ARBA00004692"/>
    </source>
</evidence>
<evidence type="ECO:0000256" key="2">
    <source>
        <dbReference type="ARBA" id="ARBA00000711"/>
    </source>
</evidence>
<dbReference type="GO" id="GO:0005524">
    <property type="term" value="F:ATP binding"/>
    <property type="evidence" value="ECO:0007669"/>
    <property type="project" value="UniProtKB-KW"/>
</dbReference>
<evidence type="ECO:0000256" key="6">
    <source>
        <dbReference type="ARBA" id="ARBA00005159"/>
    </source>
</evidence>
<keyword evidence="15 19" id="KW-0342">GTP-binding</keyword>
<proteinExistence type="inferred from homology"/>
<feature type="active site" description="GMP-histidine intermediate" evidence="18">
    <location>
        <position position="49"/>
    </location>
</feature>
<dbReference type="CDD" id="cd00544">
    <property type="entry name" value="CobU"/>
    <property type="match status" value="1"/>
</dbReference>
<accession>A0A8I0AEG5</accession>
<dbReference type="GO" id="GO:0005525">
    <property type="term" value="F:GTP binding"/>
    <property type="evidence" value="ECO:0007669"/>
    <property type="project" value="UniProtKB-KW"/>
</dbReference>
<comment type="function">
    <text evidence="4">Catalyzes ATP-dependent phosphorylation of adenosylcobinamide and addition of GMP to adenosylcobinamide phosphate.</text>
</comment>
<comment type="caution">
    <text evidence="20">The sequence shown here is derived from an EMBL/GenBank/DDBJ whole genome shotgun (WGS) entry which is preliminary data.</text>
</comment>
<evidence type="ECO:0000256" key="7">
    <source>
        <dbReference type="ARBA" id="ARBA00007490"/>
    </source>
</evidence>
<dbReference type="Proteomes" id="UP000662088">
    <property type="component" value="Unassembled WGS sequence"/>
</dbReference>
<reference evidence="20" key="1">
    <citation type="submission" date="2020-08" db="EMBL/GenBank/DDBJ databases">
        <title>Genome public.</title>
        <authorList>
            <person name="Liu C."/>
            <person name="Sun Q."/>
        </authorList>
    </citation>
    <scope>NUCLEOTIDE SEQUENCE</scope>
    <source>
        <strain evidence="20">NSJ-42</strain>
    </source>
</reference>
<evidence type="ECO:0000256" key="10">
    <source>
        <dbReference type="ARBA" id="ARBA00022573"/>
    </source>
</evidence>
<dbReference type="InterPro" id="IPR003203">
    <property type="entry name" value="CobU/CobP"/>
</dbReference>
<evidence type="ECO:0000313" key="21">
    <source>
        <dbReference type="Proteomes" id="UP000662088"/>
    </source>
</evidence>
<feature type="binding site" evidence="19">
    <location>
        <position position="62"/>
    </location>
    <ligand>
        <name>GTP</name>
        <dbReference type="ChEBI" id="CHEBI:37565"/>
    </ligand>
</feature>
<evidence type="ECO:0000256" key="9">
    <source>
        <dbReference type="ARBA" id="ARBA00012523"/>
    </source>
</evidence>
<comment type="catalytic activity">
    <reaction evidence="2">
        <text>adenosylcob(III)inamide phosphate + GTP + H(+) = adenosylcob(III)inamide-GDP + diphosphate</text>
        <dbReference type="Rhea" id="RHEA:22712"/>
        <dbReference type="ChEBI" id="CHEBI:15378"/>
        <dbReference type="ChEBI" id="CHEBI:33019"/>
        <dbReference type="ChEBI" id="CHEBI:37565"/>
        <dbReference type="ChEBI" id="CHEBI:58502"/>
        <dbReference type="ChEBI" id="CHEBI:60487"/>
        <dbReference type="EC" id="2.7.7.62"/>
    </reaction>
</comment>
<dbReference type="EMBL" id="JACOOQ010000014">
    <property type="protein sequence ID" value="MBC5640533.1"/>
    <property type="molecule type" value="Genomic_DNA"/>
</dbReference>
<dbReference type="EC" id="2.7.1.156" evidence="8"/>
<evidence type="ECO:0000313" key="20">
    <source>
        <dbReference type="EMBL" id="MBC5640533.1"/>
    </source>
</evidence>
<keyword evidence="14" id="KW-0067">ATP-binding</keyword>
<comment type="similarity">
    <text evidence="7">Belongs to the CobU/CobP family.</text>
</comment>
<dbReference type="PANTHER" id="PTHR34848">
    <property type="match status" value="1"/>
</dbReference>
<name>A0A8I0AEG5_9CLOT</name>
<dbReference type="GO" id="GO:0009236">
    <property type="term" value="P:cobalamin biosynthetic process"/>
    <property type="evidence" value="ECO:0007669"/>
    <property type="project" value="UniProtKB-UniPathway"/>
</dbReference>
<organism evidence="20 21">
    <name type="scientific">Clostridium lentum</name>
    <dbReference type="NCBI Taxonomy" id="2763037"/>
    <lineage>
        <taxon>Bacteria</taxon>
        <taxon>Bacillati</taxon>
        <taxon>Bacillota</taxon>
        <taxon>Clostridia</taxon>
        <taxon>Eubacteriales</taxon>
        <taxon>Clostridiaceae</taxon>
        <taxon>Clostridium</taxon>
    </lineage>
</organism>
<feature type="binding site" evidence="19">
    <location>
        <begin position="7"/>
        <end position="14"/>
    </location>
    <ligand>
        <name>GTP</name>
        <dbReference type="ChEBI" id="CHEBI:37565"/>
    </ligand>
</feature>
<evidence type="ECO:0000256" key="15">
    <source>
        <dbReference type="ARBA" id="ARBA00023134"/>
    </source>
</evidence>
<keyword evidence="21" id="KW-1185">Reference proteome</keyword>
<evidence type="ECO:0000256" key="4">
    <source>
        <dbReference type="ARBA" id="ARBA00003889"/>
    </source>
</evidence>
<comment type="catalytic activity">
    <reaction evidence="1">
        <text>adenosylcob(III)inamide + ATP = adenosylcob(III)inamide phosphate + ADP + H(+)</text>
        <dbReference type="Rhea" id="RHEA:15769"/>
        <dbReference type="ChEBI" id="CHEBI:2480"/>
        <dbReference type="ChEBI" id="CHEBI:15378"/>
        <dbReference type="ChEBI" id="CHEBI:30616"/>
        <dbReference type="ChEBI" id="CHEBI:58502"/>
        <dbReference type="ChEBI" id="CHEBI:456216"/>
        <dbReference type="EC" id="2.7.1.156"/>
    </reaction>
</comment>
<evidence type="ECO:0000256" key="13">
    <source>
        <dbReference type="ARBA" id="ARBA00022777"/>
    </source>
</evidence>
<gene>
    <name evidence="20" type="ORF">H8R92_08905</name>
</gene>
<feature type="binding site" evidence="19">
    <location>
        <position position="84"/>
    </location>
    <ligand>
        <name>GTP</name>
        <dbReference type="ChEBI" id="CHEBI:37565"/>
    </ligand>
</feature>
<dbReference type="GO" id="GO:0043752">
    <property type="term" value="F:adenosylcobinamide kinase activity"/>
    <property type="evidence" value="ECO:0007669"/>
    <property type="project" value="UniProtKB-EC"/>
</dbReference>
<dbReference type="InterPro" id="IPR027417">
    <property type="entry name" value="P-loop_NTPase"/>
</dbReference>
<dbReference type="AlphaFoldDB" id="A0A8I0AEG5"/>
<comment type="catalytic activity">
    <reaction evidence="3">
        <text>adenosylcob(III)inamide + GTP = adenosylcob(III)inamide phosphate + GDP + H(+)</text>
        <dbReference type="Rhea" id="RHEA:15765"/>
        <dbReference type="ChEBI" id="CHEBI:2480"/>
        <dbReference type="ChEBI" id="CHEBI:15378"/>
        <dbReference type="ChEBI" id="CHEBI:37565"/>
        <dbReference type="ChEBI" id="CHEBI:58189"/>
        <dbReference type="ChEBI" id="CHEBI:58502"/>
        <dbReference type="EC" id="2.7.1.156"/>
    </reaction>
</comment>
<evidence type="ECO:0000256" key="14">
    <source>
        <dbReference type="ARBA" id="ARBA00022840"/>
    </source>
</evidence>
<dbReference type="Pfam" id="PF02283">
    <property type="entry name" value="CobU"/>
    <property type="match status" value="1"/>
</dbReference>
<keyword evidence="20" id="KW-0548">Nucleotidyltransferase</keyword>
<keyword evidence="10" id="KW-0169">Cobalamin biosynthesis</keyword>
<protein>
    <recommendedName>
        <fullName evidence="16">Adenosylcobinamide kinase</fullName>
        <ecNumber evidence="8">2.7.1.156</ecNumber>
        <ecNumber evidence="9">2.7.7.62</ecNumber>
    </recommendedName>
    <alternativeName>
        <fullName evidence="17">Adenosylcobinamide-phosphate guanylyltransferase</fullName>
    </alternativeName>
</protein>
<evidence type="ECO:0000256" key="1">
    <source>
        <dbReference type="ARBA" id="ARBA00000312"/>
    </source>
</evidence>
<sequence>MLALVTGGAASGKSEYAENISMSRKKGSLIYIATMMPYDDECHKKIARHREMRIEKGFHTIECPYGLDSIKSKDITKDSTILLECISNLLANEMYNKNRCRENAVAEIIRGIRILKDKCENLVIVSNEIFSDGNKYDADTEDYIKNLAIINKELSIMADEVIEIVYGIEVRIK</sequence>
<dbReference type="SUPFAM" id="SSF52540">
    <property type="entry name" value="P-loop containing nucleoside triphosphate hydrolases"/>
    <property type="match status" value="1"/>
</dbReference>
<comment type="pathway">
    <text evidence="5">Cofactor biosynthesis; adenosylcobalamin biosynthesis; adenosylcobalamin from cob(II)yrinate a,c-diamide: step 6/7.</text>
</comment>
<dbReference type="GO" id="GO:0008820">
    <property type="term" value="F:cobinamide phosphate guanylyltransferase activity"/>
    <property type="evidence" value="ECO:0007669"/>
    <property type="project" value="UniProtKB-EC"/>
</dbReference>
<dbReference type="EC" id="2.7.7.62" evidence="9"/>
<dbReference type="PIRSF" id="PIRSF006135">
    <property type="entry name" value="CobU"/>
    <property type="match status" value="1"/>
</dbReference>
<keyword evidence="13 20" id="KW-0418">Kinase</keyword>
<evidence type="ECO:0000256" key="17">
    <source>
        <dbReference type="ARBA" id="ARBA00030571"/>
    </source>
</evidence>
<feature type="binding site" evidence="19">
    <location>
        <begin position="50"/>
        <end position="53"/>
    </location>
    <ligand>
        <name>GTP</name>
        <dbReference type="ChEBI" id="CHEBI:37565"/>
    </ligand>
</feature>
<dbReference type="PANTHER" id="PTHR34848:SF1">
    <property type="entry name" value="BIFUNCTIONAL ADENOSYLCOBALAMIN BIOSYNTHESIS PROTEIN COBU"/>
    <property type="match status" value="1"/>
</dbReference>
<evidence type="ECO:0000256" key="19">
    <source>
        <dbReference type="PIRSR" id="PIRSR006135-2"/>
    </source>
</evidence>
<evidence type="ECO:0000256" key="8">
    <source>
        <dbReference type="ARBA" id="ARBA00012016"/>
    </source>
</evidence>